<comment type="caution">
    <text evidence="2">The sequence shown here is derived from an EMBL/GenBank/DDBJ whole genome shotgun (WGS) entry which is preliminary data.</text>
</comment>
<sequence length="33" mass="3801">MLSLIGGVIFVVALYYVGATIVWYIWIRNKEVI</sequence>
<keyword evidence="1" id="KW-1133">Transmembrane helix</keyword>
<protein>
    <submittedName>
        <fullName evidence="2">Uncharacterized protein</fullName>
    </submittedName>
</protein>
<evidence type="ECO:0000313" key="2">
    <source>
        <dbReference type="EMBL" id="KKM04914.1"/>
    </source>
</evidence>
<reference evidence="2" key="1">
    <citation type="journal article" date="2015" name="Nature">
        <title>Complex archaea that bridge the gap between prokaryotes and eukaryotes.</title>
        <authorList>
            <person name="Spang A."/>
            <person name="Saw J.H."/>
            <person name="Jorgensen S.L."/>
            <person name="Zaremba-Niedzwiedzka K."/>
            <person name="Martijn J."/>
            <person name="Lind A.E."/>
            <person name="van Eijk R."/>
            <person name="Schleper C."/>
            <person name="Guy L."/>
            <person name="Ettema T.J."/>
        </authorList>
    </citation>
    <scope>NUCLEOTIDE SEQUENCE</scope>
</reference>
<keyword evidence="1" id="KW-0812">Transmembrane</keyword>
<accession>A0A0F9H1L2</accession>
<proteinExistence type="predicted"/>
<keyword evidence="1" id="KW-0472">Membrane</keyword>
<organism evidence="2">
    <name type="scientific">marine sediment metagenome</name>
    <dbReference type="NCBI Taxonomy" id="412755"/>
    <lineage>
        <taxon>unclassified sequences</taxon>
        <taxon>metagenomes</taxon>
        <taxon>ecological metagenomes</taxon>
    </lineage>
</organism>
<name>A0A0F9H1L2_9ZZZZ</name>
<gene>
    <name evidence="2" type="ORF">LCGC14_1759380</name>
</gene>
<dbReference type="AlphaFoldDB" id="A0A0F9H1L2"/>
<evidence type="ECO:0000256" key="1">
    <source>
        <dbReference type="SAM" id="Phobius"/>
    </source>
</evidence>
<dbReference type="EMBL" id="LAZR01016343">
    <property type="protein sequence ID" value="KKM04914.1"/>
    <property type="molecule type" value="Genomic_DNA"/>
</dbReference>
<feature type="transmembrane region" description="Helical" evidence="1">
    <location>
        <begin position="6"/>
        <end position="27"/>
    </location>
</feature>